<dbReference type="ExpressionAtlas" id="A0A6I8UAB1">
    <property type="expression patterns" value="baseline"/>
</dbReference>
<keyword evidence="2" id="KW-1185">Reference proteome</keyword>
<evidence type="ECO:0000313" key="3">
    <source>
        <dbReference type="RefSeq" id="XP_001352304.3"/>
    </source>
</evidence>
<gene>
    <name evidence="3" type="primary">LOC4811731</name>
</gene>
<accession>A0A6I8UAB1</accession>
<keyword evidence="1" id="KW-0732">Signal</keyword>
<feature type="signal peptide" evidence="1">
    <location>
        <begin position="1"/>
        <end position="25"/>
    </location>
</feature>
<reference evidence="3" key="1">
    <citation type="submission" date="2025-08" db="UniProtKB">
        <authorList>
            <consortium name="RefSeq"/>
        </authorList>
    </citation>
    <scope>IDENTIFICATION</scope>
    <source>
        <strain evidence="3">MV-25-SWS-2005</strain>
        <tissue evidence="3">Whole body</tissue>
    </source>
</reference>
<evidence type="ECO:0000256" key="1">
    <source>
        <dbReference type="SAM" id="SignalP"/>
    </source>
</evidence>
<dbReference type="InParanoid" id="A0A6I8UAB1"/>
<organism evidence="2 3">
    <name type="scientific">Drosophila pseudoobscura pseudoobscura</name>
    <name type="common">Fruit fly</name>
    <dbReference type="NCBI Taxonomy" id="46245"/>
    <lineage>
        <taxon>Eukaryota</taxon>
        <taxon>Metazoa</taxon>
        <taxon>Ecdysozoa</taxon>
        <taxon>Arthropoda</taxon>
        <taxon>Hexapoda</taxon>
        <taxon>Insecta</taxon>
        <taxon>Pterygota</taxon>
        <taxon>Neoptera</taxon>
        <taxon>Endopterygota</taxon>
        <taxon>Diptera</taxon>
        <taxon>Brachycera</taxon>
        <taxon>Muscomorpha</taxon>
        <taxon>Ephydroidea</taxon>
        <taxon>Drosophilidae</taxon>
        <taxon>Drosophila</taxon>
        <taxon>Sophophora</taxon>
    </lineage>
</organism>
<dbReference type="AlphaFoldDB" id="A0A6I8UAB1"/>
<dbReference type="RefSeq" id="XP_001352304.3">
    <property type="nucleotide sequence ID" value="XM_001352268.4"/>
</dbReference>
<proteinExistence type="predicted"/>
<feature type="chain" id="PRO_5026112950" evidence="1">
    <location>
        <begin position="26"/>
        <end position="105"/>
    </location>
</feature>
<dbReference type="FunCoup" id="A0A6I8UAB1">
    <property type="interactions" value="1"/>
</dbReference>
<protein>
    <submittedName>
        <fullName evidence="3">Uncharacterized protein</fullName>
    </submittedName>
</protein>
<sequence>MDMCASAALGLIVFLPLALLQLAAPSINWTERIETELPLQADKVAYCRSLLDPRQPQKLRTSLQHTSCAALVDNQLPVTGELLMDTQPRCWLGWEVFGRRCRKRV</sequence>
<name>A0A6I8UAB1_DROPS</name>
<evidence type="ECO:0000313" key="2">
    <source>
        <dbReference type="Proteomes" id="UP000001819"/>
    </source>
</evidence>
<dbReference type="Proteomes" id="UP000001819">
    <property type="component" value="Chromosome 4"/>
</dbReference>
<dbReference type="KEGG" id="dpo:4811731"/>